<dbReference type="EMBL" id="CP049056">
    <property type="protein sequence ID" value="QIE55494.1"/>
    <property type="molecule type" value="Genomic_DNA"/>
</dbReference>
<dbReference type="InterPro" id="IPR036737">
    <property type="entry name" value="OmpA-like_sf"/>
</dbReference>
<accession>A0A7L5C044</accession>
<sequence length="601" mass="65891">MAVGRLSDRARTSAAIWPGFVDAMTALLLVLMFVLSIFMIVQFVLRMQLTGQETLIEIQEDRIGELNAQLSSLSNVLAMEVTRGEDLDRELNVARATLIDREGEIDRLGGVVAGLNEEKAALQNRVASFETQVASLLAERAKLEDNVAALETARDAEIDAKEALNLALAKAREEIDAEAEAARRAAAEREALEALVASLKDEKAEGEAAISKLKAEDAANLALIAALEGERDEGRERIAELEAAREAAANDAAANAEARDAALARVGELTAELNEEERLRLASLAAAEALRRKLRDADAELTSMTLALEEKRRQAEETLTLLAAAEAAKRELEAARDDLNAELSEQEKAKEREKALLALARSRLAERETEVSEQAKALALLNEQAAELRAQLGQLSAQLGASEAKDRESEAEIANLGARLNAALAREVQLKAREAERLKAENESLESYRSEFFGEMRKALGDRRDIRIVGDRFIFQSEVLFDTGSAELGFEGRAELSNLGGALREVIDRIPDGIDWLLVVEGHTDDVPISGGRFRDNWELSQARALSVVRFLTEFEDVPAERLAALGYGQFQPLDTRDTPEARARNRRIELKFTERPPRGG</sequence>
<dbReference type="SUPFAM" id="SSF103088">
    <property type="entry name" value="OmpA-like"/>
    <property type="match status" value="1"/>
</dbReference>
<dbReference type="PROSITE" id="PS51123">
    <property type="entry name" value="OMPA_2"/>
    <property type="match status" value="1"/>
</dbReference>
<dbReference type="Gene3D" id="3.30.1330.60">
    <property type="entry name" value="OmpA-like domain"/>
    <property type="match status" value="1"/>
</dbReference>
<dbReference type="RefSeq" id="WP_165097485.1">
    <property type="nucleotide sequence ID" value="NZ_CP049056.1"/>
</dbReference>
<evidence type="ECO:0000313" key="5">
    <source>
        <dbReference type="EMBL" id="QIE55494.1"/>
    </source>
</evidence>
<feature type="transmembrane region" description="Helical" evidence="3">
    <location>
        <begin position="20"/>
        <end position="45"/>
    </location>
</feature>
<dbReference type="KEGG" id="hdh:G5B40_08500"/>
<feature type="domain" description="OmpA-like" evidence="4">
    <location>
        <begin position="469"/>
        <end position="597"/>
    </location>
</feature>
<dbReference type="Pfam" id="PF00691">
    <property type="entry name" value="OmpA"/>
    <property type="match status" value="1"/>
</dbReference>
<evidence type="ECO:0000256" key="3">
    <source>
        <dbReference type="SAM" id="Phobius"/>
    </source>
</evidence>
<dbReference type="InterPro" id="IPR006665">
    <property type="entry name" value="OmpA-like"/>
</dbReference>
<name>A0A7L5C044_9RHOB</name>
<organism evidence="5 6">
    <name type="scientific">Pikeienuella piscinae</name>
    <dbReference type="NCBI Taxonomy" id="2748098"/>
    <lineage>
        <taxon>Bacteria</taxon>
        <taxon>Pseudomonadati</taxon>
        <taxon>Pseudomonadota</taxon>
        <taxon>Alphaproteobacteria</taxon>
        <taxon>Rhodobacterales</taxon>
        <taxon>Paracoccaceae</taxon>
        <taxon>Pikeienuella</taxon>
    </lineage>
</organism>
<keyword evidence="6" id="KW-1185">Reference proteome</keyword>
<dbReference type="AlphaFoldDB" id="A0A7L5C044"/>
<evidence type="ECO:0000259" key="4">
    <source>
        <dbReference type="PROSITE" id="PS51123"/>
    </source>
</evidence>
<dbReference type="PANTHER" id="PTHR30329:SF21">
    <property type="entry name" value="LIPOPROTEIN YIAD-RELATED"/>
    <property type="match status" value="1"/>
</dbReference>
<proteinExistence type="predicted"/>
<dbReference type="InterPro" id="IPR050330">
    <property type="entry name" value="Bact_OuterMem_StrucFunc"/>
</dbReference>
<keyword evidence="3" id="KW-1133">Transmembrane helix</keyword>
<dbReference type="NCBIfam" id="NF006542">
    <property type="entry name" value="PRK09039.1-1"/>
    <property type="match status" value="3"/>
</dbReference>
<dbReference type="GO" id="GO:0016020">
    <property type="term" value="C:membrane"/>
    <property type="evidence" value="ECO:0007669"/>
    <property type="project" value="UniProtKB-UniRule"/>
</dbReference>
<protein>
    <submittedName>
        <fullName evidence="5">Peptidoglycan-binding protein</fullName>
    </submittedName>
</protein>
<keyword evidence="2" id="KW-0175">Coiled coil</keyword>
<gene>
    <name evidence="5" type="ORF">G5B40_08500</name>
</gene>
<dbReference type="PANTHER" id="PTHR30329">
    <property type="entry name" value="STATOR ELEMENT OF FLAGELLAR MOTOR COMPLEX"/>
    <property type="match status" value="1"/>
</dbReference>
<reference evidence="5 6" key="1">
    <citation type="submission" date="2020-02" db="EMBL/GenBank/DDBJ databases">
        <title>complete genome sequence of Rhodobacteraceae bacterium.</title>
        <authorList>
            <person name="Park J."/>
            <person name="Kim Y.-S."/>
            <person name="Kim K.-H."/>
        </authorList>
    </citation>
    <scope>NUCLEOTIDE SEQUENCE [LARGE SCALE GENOMIC DNA]</scope>
    <source>
        <strain evidence="5 6">RR4-56</strain>
    </source>
</reference>
<feature type="coiled-coil region" evidence="2">
    <location>
        <begin position="105"/>
        <end position="451"/>
    </location>
</feature>
<evidence type="ECO:0000256" key="2">
    <source>
        <dbReference type="SAM" id="Coils"/>
    </source>
</evidence>
<keyword evidence="3" id="KW-0812">Transmembrane</keyword>
<dbReference type="CDD" id="cd07185">
    <property type="entry name" value="OmpA_C-like"/>
    <property type="match status" value="1"/>
</dbReference>
<keyword evidence="1 3" id="KW-0472">Membrane</keyword>
<evidence type="ECO:0000313" key="6">
    <source>
        <dbReference type="Proteomes" id="UP000503336"/>
    </source>
</evidence>
<dbReference type="Proteomes" id="UP000503336">
    <property type="component" value="Chromosome"/>
</dbReference>
<evidence type="ECO:0000256" key="1">
    <source>
        <dbReference type="PROSITE-ProRule" id="PRU00473"/>
    </source>
</evidence>